<dbReference type="RefSeq" id="WP_229639467.1">
    <property type="nucleotide sequence ID" value="NZ_JADWDC010000009.1"/>
</dbReference>
<evidence type="ECO:0000313" key="2">
    <source>
        <dbReference type="EMBL" id="MCC0176426.1"/>
    </source>
</evidence>
<accession>A0A964FF03</accession>
<keyword evidence="3" id="KW-1185">Reference proteome</keyword>
<organism evidence="2 3">
    <name type="scientific">Waterburya agarophytonicola KI4</name>
    <dbReference type="NCBI Taxonomy" id="2874699"/>
    <lineage>
        <taxon>Bacteria</taxon>
        <taxon>Bacillati</taxon>
        <taxon>Cyanobacteriota</taxon>
        <taxon>Cyanophyceae</taxon>
        <taxon>Pleurocapsales</taxon>
        <taxon>Hyellaceae</taxon>
        <taxon>Waterburya</taxon>
        <taxon>Waterburya agarophytonicola</taxon>
    </lineage>
</organism>
<proteinExistence type="predicted"/>
<dbReference type="GO" id="GO:0016757">
    <property type="term" value="F:glycosyltransferase activity"/>
    <property type="evidence" value="ECO:0007669"/>
    <property type="project" value="InterPro"/>
</dbReference>
<dbReference type="InterPro" id="IPR001296">
    <property type="entry name" value="Glyco_trans_1"/>
</dbReference>
<dbReference type="InterPro" id="IPR050194">
    <property type="entry name" value="Glycosyltransferase_grp1"/>
</dbReference>
<evidence type="ECO:0000313" key="3">
    <source>
        <dbReference type="Proteomes" id="UP000729733"/>
    </source>
</evidence>
<dbReference type="PANTHER" id="PTHR45947:SF3">
    <property type="entry name" value="SULFOQUINOVOSYL TRANSFERASE SQD2"/>
    <property type="match status" value="1"/>
</dbReference>
<dbReference type="CDD" id="cd03801">
    <property type="entry name" value="GT4_PimA-like"/>
    <property type="match status" value="1"/>
</dbReference>
<protein>
    <submittedName>
        <fullName evidence="2">Glycosyltransferase family 4 protein</fullName>
    </submittedName>
</protein>
<dbReference type="SUPFAM" id="SSF53756">
    <property type="entry name" value="UDP-Glycosyltransferase/glycogen phosphorylase"/>
    <property type="match status" value="1"/>
</dbReference>
<dbReference type="AlphaFoldDB" id="A0A964FF03"/>
<feature type="domain" description="Glycosyl transferase family 1" evidence="1">
    <location>
        <begin position="201"/>
        <end position="363"/>
    </location>
</feature>
<dbReference type="Gene3D" id="3.40.50.2000">
    <property type="entry name" value="Glycogen Phosphorylase B"/>
    <property type="match status" value="2"/>
</dbReference>
<gene>
    <name evidence="2" type="ORF">I4641_05470</name>
</gene>
<evidence type="ECO:0000259" key="1">
    <source>
        <dbReference type="Pfam" id="PF00534"/>
    </source>
</evidence>
<name>A0A964FF03_9CYAN</name>
<dbReference type="Proteomes" id="UP000729733">
    <property type="component" value="Unassembled WGS sequence"/>
</dbReference>
<dbReference type="Pfam" id="PF00534">
    <property type="entry name" value="Glycos_transf_1"/>
    <property type="match status" value="1"/>
</dbReference>
<comment type="caution">
    <text evidence="2">The sequence shown here is derived from an EMBL/GenBank/DDBJ whole genome shotgun (WGS) entry which is preliminary data.</text>
</comment>
<reference evidence="2" key="1">
    <citation type="journal article" date="2021" name="Antonie Van Leeuwenhoek">
        <title>Draft genome and description of Waterburya agarophytonicola gen. nov. sp. nov. (Pleurocapsales, Cyanobacteria): a seaweed symbiont.</title>
        <authorList>
            <person name="Bonthond G."/>
            <person name="Shalygin S."/>
            <person name="Bayer T."/>
            <person name="Weinberger F."/>
        </authorList>
    </citation>
    <scope>NUCLEOTIDE SEQUENCE</scope>
    <source>
        <strain evidence="2">KI4</strain>
    </source>
</reference>
<dbReference type="EMBL" id="JADWDC010000009">
    <property type="protein sequence ID" value="MCC0176426.1"/>
    <property type="molecule type" value="Genomic_DNA"/>
</dbReference>
<dbReference type="PANTHER" id="PTHR45947">
    <property type="entry name" value="SULFOQUINOVOSYL TRANSFERASE SQD2"/>
    <property type="match status" value="1"/>
</dbReference>
<sequence length="396" mass="44871">MHLVIVFYNIGGYHAARLRETYLVCQQKGWDFTAIEVTDNTTDRPWGKMDDLLSFEVKTLLPIAATPNTIDRSPFSQVAASLITECLTDIDPDIVAIPGWGFPVSRAALSWCQKHRVPTILMSESKQDDEPRQWWKELLKSQLYIKKYDAGLVGSQQHKDYLVKLGFAEEKIFLGYDVVDNEYFSTGASRARQDIISTRKREPNIPHKSYFFTANRLIERKNIARLIEAYALYDREINSEDSWDLVVCGSGQELDNIQTIVNNYKLENRVHFPGFITYDRTPDWYGLASAFVHPAIQEQWGLVVNEACAAGLPILSSNTVGATRELVVEGKNGYLFNPEDKQDMANALLKIHRLESASRDRLGIASQTIVKKYHPSVFARGIFAAIDSTLLVKNSN</sequence>